<proteinExistence type="predicted"/>
<reference evidence="1" key="1">
    <citation type="submission" date="2020-04" db="EMBL/GenBank/DDBJ databases">
        <title>Genome Sequencing for Pseudoaltermonas arctica.</title>
        <authorList>
            <person name="Elkins N.S."/>
        </authorList>
    </citation>
    <scope>NUCLEOTIDE SEQUENCE [LARGE SCALE GENOMIC DNA]</scope>
    <source>
        <strain evidence="1">NEC-BIFX-2020_0012</strain>
    </source>
</reference>
<evidence type="ECO:0000313" key="1">
    <source>
        <dbReference type="EMBL" id="NMM39907.1"/>
    </source>
</evidence>
<accession>A0A7Y0HBI5</accession>
<dbReference type="Proteomes" id="UP000570493">
    <property type="component" value="Unassembled WGS sequence"/>
</dbReference>
<organism evidence="1 2">
    <name type="scientific">Pseudoalteromonas arctica</name>
    <dbReference type="NCBI Taxonomy" id="394751"/>
    <lineage>
        <taxon>Bacteria</taxon>
        <taxon>Pseudomonadati</taxon>
        <taxon>Pseudomonadota</taxon>
        <taxon>Gammaproteobacteria</taxon>
        <taxon>Alteromonadales</taxon>
        <taxon>Pseudoalteromonadaceae</taxon>
        <taxon>Pseudoalteromonas</taxon>
    </lineage>
</organism>
<dbReference type="EMBL" id="JABBMT010000003">
    <property type="protein sequence ID" value="NMM39907.1"/>
    <property type="molecule type" value="Genomic_DNA"/>
</dbReference>
<evidence type="ECO:0008006" key="3">
    <source>
        <dbReference type="Google" id="ProtNLM"/>
    </source>
</evidence>
<dbReference type="AlphaFoldDB" id="A0A7Y0HBI5"/>
<dbReference type="RefSeq" id="WP_169018901.1">
    <property type="nucleotide sequence ID" value="NZ_JABBMT010000003.1"/>
</dbReference>
<gene>
    <name evidence="1" type="ORF">HHO47_03385</name>
</gene>
<keyword evidence="2" id="KW-1185">Reference proteome</keyword>
<sequence length="149" mass="16877">MRLYKVIHRAPIRVAKITTKRQQLRVKRAMVALKIALAQEKQETKEMLTIYRRYTQGDVSKDDLRKANAQFVDILKGLGLGVFAVLPFAPVTIPLVVKLGQLVGVDVLPSSFNMNKSLKEIDQLIVDEEQQHHHVEKSAKSDVKPPVKK</sequence>
<name>A0A7Y0HBI5_9GAMM</name>
<comment type="caution">
    <text evidence="1">The sequence shown here is derived from an EMBL/GenBank/DDBJ whole genome shotgun (WGS) entry which is preliminary data.</text>
</comment>
<protein>
    <recommendedName>
        <fullName evidence="3">LETM1-like protein</fullName>
    </recommendedName>
</protein>
<evidence type="ECO:0000313" key="2">
    <source>
        <dbReference type="Proteomes" id="UP000570493"/>
    </source>
</evidence>